<evidence type="ECO:0000256" key="2">
    <source>
        <dbReference type="ARBA" id="ARBA00023002"/>
    </source>
</evidence>
<dbReference type="GO" id="GO:0006631">
    <property type="term" value="P:fatty acid metabolic process"/>
    <property type="evidence" value="ECO:0007669"/>
    <property type="project" value="TreeGrafter"/>
</dbReference>
<keyword evidence="6" id="KW-1185">Reference proteome</keyword>
<organism evidence="5 6">
    <name type="scientific">Cymbomonas tetramitiformis</name>
    <dbReference type="NCBI Taxonomy" id="36881"/>
    <lineage>
        <taxon>Eukaryota</taxon>
        <taxon>Viridiplantae</taxon>
        <taxon>Chlorophyta</taxon>
        <taxon>Pyramimonadophyceae</taxon>
        <taxon>Pyramimonadales</taxon>
        <taxon>Pyramimonadaceae</taxon>
        <taxon>Cymbomonas</taxon>
    </lineage>
</organism>
<evidence type="ECO:0000313" key="6">
    <source>
        <dbReference type="Proteomes" id="UP001190700"/>
    </source>
</evidence>
<dbReference type="InterPro" id="IPR013154">
    <property type="entry name" value="ADH-like_N"/>
</dbReference>
<dbReference type="SUPFAM" id="SSF50129">
    <property type="entry name" value="GroES-like"/>
    <property type="match status" value="1"/>
</dbReference>
<keyword evidence="1" id="KW-0521">NADP</keyword>
<proteinExistence type="predicted"/>
<dbReference type="Pfam" id="PF08240">
    <property type="entry name" value="ADH_N"/>
    <property type="match status" value="1"/>
</dbReference>
<feature type="domain" description="Alcohol dehydrogenase-like N-terminal" evidence="4">
    <location>
        <begin position="398"/>
        <end position="483"/>
    </location>
</feature>
<protein>
    <recommendedName>
        <fullName evidence="4">Alcohol dehydrogenase-like N-terminal domain-containing protein</fullName>
    </recommendedName>
</protein>
<accession>A0AAE0EYN9</accession>
<dbReference type="GO" id="GO:0016491">
    <property type="term" value="F:oxidoreductase activity"/>
    <property type="evidence" value="ECO:0007669"/>
    <property type="project" value="UniProtKB-KW"/>
</dbReference>
<dbReference type="AlphaFoldDB" id="A0AAE0EYN9"/>
<evidence type="ECO:0000259" key="4">
    <source>
        <dbReference type="Pfam" id="PF08240"/>
    </source>
</evidence>
<dbReference type="Proteomes" id="UP001190700">
    <property type="component" value="Unassembled WGS sequence"/>
</dbReference>
<feature type="compositionally biased region" description="Polar residues" evidence="3">
    <location>
        <begin position="28"/>
        <end position="48"/>
    </location>
</feature>
<feature type="compositionally biased region" description="Basic and acidic residues" evidence="3">
    <location>
        <begin position="298"/>
        <end position="307"/>
    </location>
</feature>
<keyword evidence="2" id="KW-0560">Oxidoreductase</keyword>
<dbReference type="PANTHER" id="PTHR43981:SF2">
    <property type="entry name" value="ENOYL-[ACYL-CARRIER-PROTEIN] REDUCTASE, MITOCHONDRIAL"/>
    <property type="match status" value="1"/>
</dbReference>
<gene>
    <name evidence="5" type="ORF">CYMTET_45350</name>
</gene>
<sequence>MCHCILYVHTLTGDGSPCAGLRDRDAGNTPNSGSEVETQGVARSTSNGRRGDLLILSEMDLGKDYQAQYAQTARPRTGKRRISSARRSTPTRRRPSSAPRSRPKSPPFSPESPGLSESSQHLKWLRTPERADVLHPHPVPSSSFRSPELPFFREDRWAASPAYCRRSLQGDLDAAGPSPISVLPDDEQVWASVEVVDHATGPKKIDIPTGVRIPPSKRYEYYRYYGFAGCGAKTSWAHNPAKQPVQHASAAYDSAGWGYNGRRDSSSRDAKRKQYDETGRADKTPDEELLDSFGGGAFRDKMREQEEERESMAEQIALREKEQSHIAGFEAWMHEETRLSRFFTAETAADQFGVVKSSYEAVALPKIEAFEVKCADLGKPKDSLELKSEAIPVELEWGEVLVNVRAAPINPGDLYAVQMGGAGSPDACKPPFVAGNDGMGVVVKVGPGIKNLAENDWVFPFKPGMGTWRSLTVWKEKDVLKMPVDLMPLEYAAMMRELCVAYRLLEDHGTLKPGDSVILNGANSTIGTIIIQLCRMMKLRTVALLRDSGDFEKTATWLKSLGATEPCMARWRGGDGAFSRPALAFVTPE</sequence>
<evidence type="ECO:0000256" key="1">
    <source>
        <dbReference type="ARBA" id="ARBA00022857"/>
    </source>
</evidence>
<evidence type="ECO:0000256" key="3">
    <source>
        <dbReference type="SAM" id="MobiDB-lite"/>
    </source>
</evidence>
<feature type="compositionally biased region" description="Basic and acidic residues" evidence="3">
    <location>
        <begin position="261"/>
        <end position="286"/>
    </location>
</feature>
<dbReference type="CDD" id="cd08290">
    <property type="entry name" value="ETR"/>
    <property type="match status" value="1"/>
</dbReference>
<dbReference type="InterPro" id="IPR051034">
    <property type="entry name" value="Mito_Enoyl-ACP_Reductase"/>
</dbReference>
<dbReference type="InterPro" id="IPR011032">
    <property type="entry name" value="GroES-like_sf"/>
</dbReference>
<dbReference type="PANTHER" id="PTHR43981">
    <property type="entry name" value="ENOYL-[ACYL-CARRIER-PROTEIN] REDUCTASE, MITOCHONDRIAL"/>
    <property type="match status" value="1"/>
</dbReference>
<name>A0AAE0EYN9_9CHLO</name>
<feature type="region of interest" description="Disordered" evidence="3">
    <location>
        <begin position="15"/>
        <end position="49"/>
    </location>
</feature>
<dbReference type="Gene3D" id="3.40.50.720">
    <property type="entry name" value="NAD(P)-binding Rossmann-like Domain"/>
    <property type="match status" value="1"/>
</dbReference>
<dbReference type="GO" id="GO:0005739">
    <property type="term" value="C:mitochondrion"/>
    <property type="evidence" value="ECO:0007669"/>
    <property type="project" value="TreeGrafter"/>
</dbReference>
<reference evidence="5 6" key="1">
    <citation type="journal article" date="2015" name="Genome Biol. Evol.">
        <title>Comparative Genomics of a Bacterivorous Green Alga Reveals Evolutionary Causalities and Consequences of Phago-Mixotrophic Mode of Nutrition.</title>
        <authorList>
            <person name="Burns J.A."/>
            <person name="Paasch A."/>
            <person name="Narechania A."/>
            <person name="Kim E."/>
        </authorList>
    </citation>
    <scope>NUCLEOTIDE SEQUENCE [LARGE SCALE GENOMIC DNA]</scope>
    <source>
        <strain evidence="5 6">PLY_AMNH</strain>
    </source>
</reference>
<feature type="region of interest" description="Disordered" evidence="3">
    <location>
        <begin position="254"/>
        <end position="307"/>
    </location>
</feature>
<comment type="caution">
    <text evidence="5">The sequence shown here is derived from an EMBL/GenBank/DDBJ whole genome shotgun (WGS) entry which is preliminary data.</text>
</comment>
<feature type="region of interest" description="Disordered" evidence="3">
    <location>
        <begin position="69"/>
        <end position="121"/>
    </location>
</feature>
<evidence type="ECO:0000313" key="5">
    <source>
        <dbReference type="EMBL" id="KAK3245064.1"/>
    </source>
</evidence>
<feature type="compositionally biased region" description="Basic residues" evidence="3">
    <location>
        <begin position="76"/>
        <end position="95"/>
    </location>
</feature>
<dbReference type="EMBL" id="LGRX02031056">
    <property type="protein sequence ID" value="KAK3245064.1"/>
    <property type="molecule type" value="Genomic_DNA"/>
</dbReference>
<dbReference type="Gene3D" id="3.90.180.10">
    <property type="entry name" value="Medium-chain alcohol dehydrogenases, catalytic domain"/>
    <property type="match status" value="1"/>
</dbReference>